<comment type="caution">
    <text evidence="1">The sequence shown here is derived from an EMBL/GenBank/DDBJ whole genome shotgun (WGS) entry which is preliminary data.</text>
</comment>
<dbReference type="RefSeq" id="WP_310839227.1">
    <property type="nucleotide sequence ID" value="NZ_JAVLSM010000042.1"/>
</dbReference>
<dbReference type="EMBL" id="JAVRAA010000043">
    <property type="protein sequence ID" value="MDT0341034.1"/>
    <property type="molecule type" value="Genomic_DNA"/>
</dbReference>
<evidence type="ECO:0000313" key="1">
    <source>
        <dbReference type="EMBL" id="MDT0341034.1"/>
    </source>
</evidence>
<protein>
    <submittedName>
        <fullName evidence="1">Uncharacterized protein</fullName>
    </submittedName>
</protein>
<gene>
    <name evidence="1" type="ORF">RJN63_29715</name>
</gene>
<organism evidence="1">
    <name type="scientific">Herbaspirillum huttiense subsp. nephrolepidis</name>
    <dbReference type="NCBI Taxonomy" id="3075126"/>
    <lineage>
        <taxon>Bacteria</taxon>
        <taxon>Pseudomonadati</taxon>
        <taxon>Pseudomonadota</taxon>
        <taxon>Betaproteobacteria</taxon>
        <taxon>Burkholderiales</taxon>
        <taxon>Oxalobacteraceae</taxon>
        <taxon>Herbaspirillum</taxon>
    </lineage>
</organism>
<sequence>MANNIETHVRDELRELERTVTALQKLGDITANLQPGDMPSFGFLSYYLGERLQEQFQAFHVTVSQQLLPFVAGIKAEKLQ</sequence>
<reference evidence="1" key="1">
    <citation type="submission" date="2023-02" db="EMBL/GenBank/DDBJ databases">
        <title>Description of Herbaspirillum huttiense subsp. nephrolepsisexaltata and Herbaspirillum huttiense subsp. lycopersicon.</title>
        <authorList>
            <person name="Poudel M."/>
            <person name="Sharma A."/>
            <person name="Goss E."/>
            <person name="Tapia J.H."/>
            <person name="Harmon C.M."/>
            <person name="Jones J.B."/>
        </authorList>
    </citation>
    <scope>NUCLEOTIDE SEQUENCE</scope>
    <source>
        <strain evidence="1">NC40101</strain>
    </source>
</reference>
<dbReference type="AlphaFoldDB" id="A0AAE4GGK7"/>
<accession>A0AAE4GGK7</accession>
<proteinExistence type="predicted"/>
<name>A0AAE4GGK7_9BURK</name>